<evidence type="ECO:0000256" key="5">
    <source>
        <dbReference type="ARBA" id="ARBA00022692"/>
    </source>
</evidence>
<evidence type="ECO:0000256" key="6">
    <source>
        <dbReference type="ARBA" id="ARBA00022989"/>
    </source>
</evidence>
<dbReference type="InterPro" id="IPR048279">
    <property type="entry name" value="MdtK-like"/>
</dbReference>
<evidence type="ECO:0000256" key="4">
    <source>
        <dbReference type="ARBA" id="ARBA00022475"/>
    </source>
</evidence>
<dbReference type="AlphaFoldDB" id="A0A853R9K3"/>
<gene>
    <name evidence="10" type="ORF">A1QS_01555</name>
</gene>
<keyword evidence="11" id="KW-1185">Reference proteome</keyword>
<proteinExistence type="predicted"/>
<dbReference type="InterPro" id="IPR002528">
    <property type="entry name" value="MATE_fam"/>
</dbReference>
<feature type="transmembrane region" description="Helical" evidence="9">
    <location>
        <begin position="287"/>
        <end position="304"/>
    </location>
</feature>
<keyword evidence="3" id="KW-0813">Transport</keyword>
<dbReference type="NCBIfam" id="TIGR00797">
    <property type="entry name" value="matE"/>
    <property type="match status" value="1"/>
</dbReference>
<evidence type="ECO:0000313" key="11">
    <source>
        <dbReference type="Proteomes" id="UP000094808"/>
    </source>
</evidence>
<evidence type="ECO:0000256" key="9">
    <source>
        <dbReference type="SAM" id="Phobius"/>
    </source>
</evidence>
<dbReference type="EMBL" id="AJYS02000003">
    <property type="protein sequence ID" value="OEE42565.1"/>
    <property type="molecule type" value="Genomic_DNA"/>
</dbReference>
<dbReference type="PANTHER" id="PTHR43549:SF3">
    <property type="entry name" value="MULTIDRUG RESISTANCE PROTEIN YPNP-RELATED"/>
    <property type="match status" value="1"/>
</dbReference>
<dbReference type="GO" id="GO:0042910">
    <property type="term" value="F:xenobiotic transmembrane transporter activity"/>
    <property type="evidence" value="ECO:0007669"/>
    <property type="project" value="InterPro"/>
</dbReference>
<accession>A0A853R9K3</accession>
<dbReference type="Pfam" id="PF01554">
    <property type="entry name" value="MatE"/>
    <property type="match status" value="2"/>
</dbReference>
<feature type="transmembrane region" description="Helical" evidence="9">
    <location>
        <begin position="261"/>
        <end position="281"/>
    </location>
</feature>
<dbReference type="GO" id="GO:0015297">
    <property type="term" value="F:antiporter activity"/>
    <property type="evidence" value="ECO:0007669"/>
    <property type="project" value="InterPro"/>
</dbReference>
<reference evidence="10 11" key="1">
    <citation type="journal article" date="2012" name="Science">
        <title>Ecological populations of bacteria act as socially cohesive units of antibiotic production and resistance.</title>
        <authorList>
            <person name="Cordero O.X."/>
            <person name="Wildschutte H."/>
            <person name="Kirkup B."/>
            <person name="Proehl S."/>
            <person name="Ngo L."/>
            <person name="Hussain F."/>
            <person name="Le Roux F."/>
            <person name="Mincer T."/>
            <person name="Polz M.F."/>
        </authorList>
    </citation>
    <scope>NUCLEOTIDE SEQUENCE [LARGE SCALE GENOMIC DNA]</scope>
    <source>
        <strain evidence="10 11">FS-238</strain>
    </source>
</reference>
<feature type="transmembrane region" description="Helical" evidence="9">
    <location>
        <begin position="419"/>
        <end position="439"/>
    </location>
</feature>
<dbReference type="Proteomes" id="UP000094808">
    <property type="component" value="Unassembled WGS sequence"/>
</dbReference>
<feature type="transmembrane region" description="Helical" evidence="9">
    <location>
        <begin position="316"/>
        <end position="338"/>
    </location>
</feature>
<comment type="subcellular location">
    <subcellularLocation>
        <location evidence="1">Cell inner membrane</location>
        <topology evidence="1">Multi-pass membrane protein</topology>
    </subcellularLocation>
</comment>
<organism evidence="10 11">
    <name type="scientific">Vibrio ordalii FS-238</name>
    <dbReference type="NCBI Taxonomy" id="617133"/>
    <lineage>
        <taxon>Bacteria</taxon>
        <taxon>Pseudomonadati</taxon>
        <taxon>Pseudomonadota</taxon>
        <taxon>Gammaproteobacteria</taxon>
        <taxon>Vibrionales</taxon>
        <taxon>Vibrionaceae</taxon>
        <taxon>Vibrio</taxon>
    </lineage>
</organism>
<feature type="transmembrane region" description="Helical" evidence="9">
    <location>
        <begin position="27"/>
        <end position="47"/>
    </location>
</feature>
<evidence type="ECO:0000256" key="3">
    <source>
        <dbReference type="ARBA" id="ARBA00022448"/>
    </source>
</evidence>
<keyword evidence="7 9" id="KW-0472">Membrane</keyword>
<comment type="caution">
    <text evidence="10">The sequence shown here is derived from an EMBL/GenBank/DDBJ whole genome shotgun (WGS) entry which is preliminary data.</text>
</comment>
<protein>
    <recommendedName>
        <fullName evidence="2">Multidrug resistance protein NorM</fullName>
    </recommendedName>
    <alternativeName>
        <fullName evidence="8">Na(+)/drug antiporter</fullName>
    </alternativeName>
</protein>
<keyword evidence="5 9" id="KW-0812">Transmembrane</keyword>
<evidence type="ECO:0000256" key="1">
    <source>
        <dbReference type="ARBA" id="ARBA00004429"/>
    </source>
</evidence>
<evidence type="ECO:0000256" key="2">
    <source>
        <dbReference type="ARBA" id="ARBA00013489"/>
    </source>
</evidence>
<evidence type="ECO:0000256" key="8">
    <source>
        <dbReference type="ARBA" id="ARBA00030855"/>
    </source>
</evidence>
<evidence type="ECO:0000313" key="10">
    <source>
        <dbReference type="EMBL" id="OEE42565.1"/>
    </source>
</evidence>
<feature type="transmembrane region" description="Helical" evidence="9">
    <location>
        <begin position="99"/>
        <end position="121"/>
    </location>
</feature>
<sequence length="448" mass="48701">MPVMHDKHGLLTAPIPNVLSQMTIPMIFGLIAILMFNLVDTFFISLLGTESLAAISFTFPVTFAVNCITMGIGIGLSTSIGRLLGQGDAKNAARFSSHGVLLAVVLVTFASILGLLTIKPLFLLLGATDDLIPLIEQYMQVWYLTIPLLVIPMAGNSAIRATGDTKTPAKIMMLAGCINGLLDPLLIFGYGPFPELGIQGAAIASAFSWLGALCGSLYVLIKREKLLAWPYFPTLWHDWQQILKVGTPAALSNAMNPLSGALLMMMLASHGTAAVAAYGAAQRIESILILVLMSLTSALTPFMAQNIGAKNIERSFAGLFLSMRFSIVFQLMIFAMMVPLSIPLSALFSQEPSVRDLLWHYLLVVPLSYGFQGIVMMLVSGLNALHQPMRAFQWSVMRLFVFTLPAAWLGSYLYDVEGLFIGIAAGNTLGGLLGYYYALRLKRTYLFR</sequence>
<name>A0A853R9K3_9VIBR</name>
<feature type="transmembrane region" description="Helical" evidence="9">
    <location>
        <begin position="171"/>
        <end position="190"/>
    </location>
</feature>
<dbReference type="PANTHER" id="PTHR43549">
    <property type="entry name" value="MULTIDRUG RESISTANCE PROTEIN YPNP-RELATED"/>
    <property type="match status" value="1"/>
</dbReference>
<keyword evidence="4" id="KW-1003">Cell membrane</keyword>
<dbReference type="InterPro" id="IPR052031">
    <property type="entry name" value="Membrane_Transporter-Flippase"/>
</dbReference>
<feature type="transmembrane region" description="Helical" evidence="9">
    <location>
        <begin position="391"/>
        <end position="413"/>
    </location>
</feature>
<dbReference type="GO" id="GO:0005886">
    <property type="term" value="C:plasma membrane"/>
    <property type="evidence" value="ECO:0007669"/>
    <property type="project" value="UniProtKB-SubCell"/>
</dbReference>
<dbReference type="PIRSF" id="PIRSF006603">
    <property type="entry name" value="DinF"/>
    <property type="match status" value="1"/>
</dbReference>
<keyword evidence="6 9" id="KW-1133">Transmembrane helix</keyword>
<evidence type="ECO:0000256" key="7">
    <source>
        <dbReference type="ARBA" id="ARBA00023136"/>
    </source>
</evidence>
<feature type="transmembrane region" description="Helical" evidence="9">
    <location>
        <begin position="53"/>
        <end position="78"/>
    </location>
</feature>
<feature type="transmembrane region" description="Helical" evidence="9">
    <location>
        <begin position="196"/>
        <end position="221"/>
    </location>
</feature>
<feature type="transmembrane region" description="Helical" evidence="9">
    <location>
        <begin position="141"/>
        <end position="159"/>
    </location>
</feature>
<feature type="transmembrane region" description="Helical" evidence="9">
    <location>
        <begin position="358"/>
        <end position="379"/>
    </location>
</feature>